<dbReference type="GO" id="GO:0051536">
    <property type="term" value="F:iron-sulfur cluster binding"/>
    <property type="evidence" value="ECO:0007669"/>
    <property type="project" value="UniProtKB-KW"/>
</dbReference>
<dbReference type="PROSITE" id="PS00595">
    <property type="entry name" value="AA_TRANSFER_CLASS_5"/>
    <property type="match status" value="1"/>
</dbReference>
<dbReference type="PANTHER" id="PTHR11601:SF34">
    <property type="entry name" value="CYSTEINE DESULFURASE"/>
    <property type="match status" value="1"/>
</dbReference>
<sequence length="436" mass="48122">MKDKRIYLDYAASTPVDPAVKKAMDPYFSETFANAGALHWQGQQASAAVFKSRDTIAKAIGAQYNEVIFTGSATEANNLVLRGVLRGFRVQGLGFSEKKQKIPIGYTLHPRIIVSSVEHESVLETCRDLAASLKEASLDPEGREKEGVEVIYIPVNRDGIIDLKKLKAVLNERTILVSIMYVNNEVGTIQPISKITKIISDFRNRKSQITNSKIQIKSNYQLPITNYPLFHTDAVQAIQYLDCNVDELGVDFMTLSAHKIYGPKGIGALYVKNQKFGGDLIAPIITGGGQEYSLRSGTENTPSIVGFAKAVEINEKLKNSEAKRVRTLREYLLKGLKKINPKIMLNGSMKERIPNNLNIYFPGHLAADLLIKLDLAGVAVSPGAACSARAMRSSYVLEAMGLPHQRCVGSLRITLGRQTKKGELERFVRILKQASI</sequence>
<dbReference type="PIRSF" id="PIRSF005572">
    <property type="entry name" value="NifS"/>
    <property type="match status" value="1"/>
</dbReference>
<evidence type="ECO:0000256" key="2">
    <source>
        <dbReference type="ARBA" id="ARBA00006490"/>
    </source>
</evidence>
<evidence type="ECO:0000256" key="7">
    <source>
        <dbReference type="ARBA" id="ARBA00023004"/>
    </source>
</evidence>
<dbReference type="STRING" id="1798409.A3I24_01840"/>
<accession>A0A1G1ZSA3</accession>
<dbReference type="PANTHER" id="PTHR11601">
    <property type="entry name" value="CYSTEINE DESULFURYLASE FAMILY MEMBER"/>
    <property type="match status" value="1"/>
</dbReference>
<comment type="cofactor">
    <cofactor evidence="1 10">
        <name>pyridoxal 5'-phosphate</name>
        <dbReference type="ChEBI" id="CHEBI:597326"/>
    </cofactor>
</comment>
<comment type="catalytic activity">
    <reaction evidence="9">
        <text>(sulfur carrier)-H + L-cysteine = (sulfur carrier)-SH + L-alanine</text>
        <dbReference type="Rhea" id="RHEA:43892"/>
        <dbReference type="Rhea" id="RHEA-COMP:14737"/>
        <dbReference type="Rhea" id="RHEA-COMP:14739"/>
        <dbReference type="ChEBI" id="CHEBI:29917"/>
        <dbReference type="ChEBI" id="CHEBI:35235"/>
        <dbReference type="ChEBI" id="CHEBI:57972"/>
        <dbReference type="ChEBI" id="CHEBI:64428"/>
        <dbReference type="EC" id="2.8.1.7"/>
    </reaction>
</comment>
<dbReference type="InterPro" id="IPR015421">
    <property type="entry name" value="PyrdxlP-dep_Trfase_major"/>
</dbReference>
<dbReference type="SUPFAM" id="SSF53383">
    <property type="entry name" value="PLP-dependent transferases"/>
    <property type="match status" value="1"/>
</dbReference>
<dbReference type="Gene3D" id="1.10.260.50">
    <property type="match status" value="1"/>
</dbReference>
<evidence type="ECO:0000256" key="10">
    <source>
        <dbReference type="RuleBase" id="RU004504"/>
    </source>
</evidence>
<evidence type="ECO:0000313" key="12">
    <source>
        <dbReference type="EMBL" id="OGY67345.1"/>
    </source>
</evidence>
<comment type="caution">
    <text evidence="12">The sequence shown here is derived from an EMBL/GenBank/DDBJ whole genome shotgun (WGS) entry which is preliminary data.</text>
</comment>
<evidence type="ECO:0000256" key="8">
    <source>
        <dbReference type="ARBA" id="ARBA00023014"/>
    </source>
</evidence>
<dbReference type="GO" id="GO:0046872">
    <property type="term" value="F:metal ion binding"/>
    <property type="evidence" value="ECO:0007669"/>
    <property type="project" value="UniProtKB-KW"/>
</dbReference>
<evidence type="ECO:0000256" key="3">
    <source>
        <dbReference type="ARBA" id="ARBA00012239"/>
    </source>
</evidence>
<feature type="domain" description="Aminotransferase class V" evidence="11">
    <location>
        <begin position="229"/>
        <end position="427"/>
    </location>
</feature>
<gene>
    <name evidence="12" type="ORF">A3I24_01840</name>
</gene>
<evidence type="ECO:0000259" key="11">
    <source>
        <dbReference type="Pfam" id="PF00266"/>
    </source>
</evidence>
<comment type="similarity">
    <text evidence="2">Belongs to the class-V pyridoxal-phosphate-dependent aminotransferase family. NifS/IscS subfamily.</text>
</comment>
<evidence type="ECO:0000313" key="13">
    <source>
        <dbReference type="Proteomes" id="UP000177690"/>
    </source>
</evidence>
<evidence type="ECO:0000256" key="9">
    <source>
        <dbReference type="ARBA" id="ARBA00050776"/>
    </source>
</evidence>
<dbReference type="InterPro" id="IPR000192">
    <property type="entry name" value="Aminotrans_V_dom"/>
</dbReference>
<proteinExistence type="inferred from homology"/>
<dbReference type="EMBL" id="MHJL01000025">
    <property type="protein sequence ID" value="OGY67345.1"/>
    <property type="molecule type" value="Genomic_DNA"/>
</dbReference>
<dbReference type="Proteomes" id="UP000177690">
    <property type="component" value="Unassembled WGS sequence"/>
</dbReference>
<dbReference type="GO" id="GO:0031071">
    <property type="term" value="F:cysteine desulfurase activity"/>
    <property type="evidence" value="ECO:0007669"/>
    <property type="project" value="UniProtKB-EC"/>
</dbReference>
<evidence type="ECO:0000256" key="5">
    <source>
        <dbReference type="ARBA" id="ARBA00022723"/>
    </source>
</evidence>
<dbReference type="InterPro" id="IPR016454">
    <property type="entry name" value="Cysteine_dSase"/>
</dbReference>
<dbReference type="EC" id="2.8.1.7" evidence="3"/>
<keyword evidence="4" id="KW-0808">Transferase</keyword>
<keyword evidence="8" id="KW-0411">Iron-sulfur</keyword>
<keyword evidence="5" id="KW-0479">Metal-binding</keyword>
<feature type="domain" description="Aminotransferase class V" evidence="11">
    <location>
        <begin position="6"/>
        <end position="199"/>
    </location>
</feature>
<dbReference type="Gene3D" id="3.90.1150.10">
    <property type="entry name" value="Aspartate Aminotransferase, domain 1"/>
    <property type="match status" value="1"/>
</dbReference>
<dbReference type="InterPro" id="IPR015422">
    <property type="entry name" value="PyrdxlP-dep_Trfase_small"/>
</dbReference>
<dbReference type="Pfam" id="PF00266">
    <property type="entry name" value="Aminotran_5"/>
    <property type="match status" value="2"/>
</dbReference>
<dbReference type="InterPro" id="IPR020578">
    <property type="entry name" value="Aminotrans_V_PyrdxlP_BS"/>
</dbReference>
<keyword evidence="6" id="KW-0663">Pyridoxal phosphate</keyword>
<dbReference type="AlphaFoldDB" id="A0A1G1ZSA3"/>
<evidence type="ECO:0000256" key="6">
    <source>
        <dbReference type="ARBA" id="ARBA00022898"/>
    </source>
</evidence>
<dbReference type="InterPro" id="IPR015424">
    <property type="entry name" value="PyrdxlP-dep_Trfase"/>
</dbReference>
<protein>
    <recommendedName>
        <fullName evidence="3">cysteine desulfurase</fullName>
        <ecNumber evidence="3">2.8.1.7</ecNumber>
    </recommendedName>
</protein>
<evidence type="ECO:0000256" key="4">
    <source>
        <dbReference type="ARBA" id="ARBA00022679"/>
    </source>
</evidence>
<evidence type="ECO:0000256" key="1">
    <source>
        <dbReference type="ARBA" id="ARBA00001933"/>
    </source>
</evidence>
<reference evidence="12 13" key="1">
    <citation type="journal article" date="2016" name="Nat. Commun.">
        <title>Thousands of microbial genomes shed light on interconnected biogeochemical processes in an aquifer system.</title>
        <authorList>
            <person name="Anantharaman K."/>
            <person name="Brown C.T."/>
            <person name="Hug L.A."/>
            <person name="Sharon I."/>
            <person name="Castelle C.J."/>
            <person name="Probst A.J."/>
            <person name="Thomas B.C."/>
            <person name="Singh A."/>
            <person name="Wilkins M.J."/>
            <person name="Karaoz U."/>
            <person name="Brodie E.L."/>
            <person name="Williams K.H."/>
            <person name="Hubbard S.S."/>
            <person name="Banfield J.F."/>
        </authorList>
    </citation>
    <scope>NUCLEOTIDE SEQUENCE [LARGE SCALE GENOMIC DNA]</scope>
</reference>
<keyword evidence="7" id="KW-0408">Iron</keyword>
<name>A0A1G1ZSA3_9BACT</name>
<organism evidence="12 13">
    <name type="scientific">Candidatus Harrisonbacteria bacterium RIFCSPLOWO2_02_FULL_41_13b</name>
    <dbReference type="NCBI Taxonomy" id="1798409"/>
    <lineage>
        <taxon>Bacteria</taxon>
        <taxon>Candidatus Harrisoniibacteriota</taxon>
    </lineage>
</organism>
<dbReference type="Gene3D" id="3.40.640.10">
    <property type="entry name" value="Type I PLP-dependent aspartate aminotransferase-like (Major domain)"/>
    <property type="match status" value="1"/>
</dbReference>